<accession>A0ABR4L8J1</accession>
<sequence length="153" mass="17435">MNFTTLPRGLDPILPLFRQQPIPIPTIHRTPHPISRIITEDINIKKRVAACAKPSTSWTVSRAEPSEMHRRLSVQNKMNQALASKQTSKFSYTLTLGEGLYNARELRREFRILRDASEALKMDRGWRSFDILSKMNGGVSVCDMRRLLPMGGT</sequence>
<gene>
    <name evidence="1" type="ORF">BJX67DRAFT_326838</name>
</gene>
<protein>
    <submittedName>
        <fullName evidence="1">Uncharacterized protein</fullName>
    </submittedName>
</protein>
<name>A0ABR4L8J1_9EURO</name>
<evidence type="ECO:0000313" key="2">
    <source>
        <dbReference type="Proteomes" id="UP001610432"/>
    </source>
</evidence>
<keyword evidence="2" id="KW-1185">Reference proteome</keyword>
<dbReference type="GeneID" id="98142507"/>
<proteinExistence type="predicted"/>
<comment type="caution">
    <text evidence="1">The sequence shown here is derived from an EMBL/GenBank/DDBJ whole genome shotgun (WGS) entry which is preliminary data.</text>
</comment>
<dbReference type="Proteomes" id="UP001610432">
    <property type="component" value="Unassembled WGS sequence"/>
</dbReference>
<evidence type="ECO:0000313" key="1">
    <source>
        <dbReference type="EMBL" id="KAL2860790.1"/>
    </source>
</evidence>
<organism evidence="1 2">
    <name type="scientific">Aspergillus lucknowensis</name>
    <dbReference type="NCBI Taxonomy" id="176173"/>
    <lineage>
        <taxon>Eukaryota</taxon>
        <taxon>Fungi</taxon>
        <taxon>Dikarya</taxon>
        <taxon>Ascomycota</taxon>
        <taxon>Pezizomycotina</taxon>
        <taxon>Eurotiomycetes</taxon>
        <taxon>Eurotiomycetidae</taxon>
        <taxon>Eurotiales</taxon>
        <taxon>Aspergillaceae</taxon>
        <taxon>Aspergillus</taxon>
        <taxon>Aspergillus subgen. Nidulantes</taxon>
    </lineage>
</organism>
<dbReference type="RefSeq" id="XP_070880684.1">
    <property type="nucleotide sequence ID" value="XM_071027435.1"/>
</dbReference>
<reference evidence="1 2" key="1">
    <citation type="submission" date="2024-07" db="EMBL/GenBank/DDBJ databases">
        <title>Section-level genome sequencing and comparative genomics of Aspergillus sections Usti and Cavernicolus.</title>
        <authorList>
            <consortium name="Lawrence Berkeley National Laboratory"/>
            <person name="Nybo J.L."/>
            <person name="Vesth T.C."/>
            <person name="Theobald S."/>
            <person name="Frisvad J.C."/>
            <person name="Larsen T.O."/>
            <person name="Kjaerboelling I."/>
            <person name="Rothschild-Mancinelli K."/>
            <person name="Lyhne E.K."/>
            <person name="Kogle M.E."/>
            <person name="Barry K."/>
            <person name="Clum A."/>
            <person name="Na H."/>
            <person name="Ledsgaard L."/>
            <person name="Lin J."/>
            <person name="Lipzen A."/>
            <person name="Kuo A."/>
            <person name="Riley R."/>
            <person name="Mondo S."/>
            <person name="Labutti K."/>
            <person name="Haridas S."/>
            <person name="Pangalinan J."/>
            <person name="Salamov A.A."/>
            <person name="Simmons B.A."/>
            <person name="Magnuson J.K."/>
            <person name="Chen J."/>
            <person name="Drula E."/>
            <person name="Henrissat B."/>
            <person name="Wiebenga A."/>
            <person name="Lubbers R.J."/>
            <person name="Gomes A.C."/>
            <person name="Macurrencykelacurrency M.R."/>
            <person name="Stajich J."/>
            <person name="Grigoriev I.V."/>
            <person name="Mortensen U.H."/>
            <person name="De Vries R.P."/>
            <person name="Baker S.E."/>
            <person name="Andersen M.R."/>
        </authorList>
    </citation>
    <scope>NUCLEOTIDE SEQUENCE [LARGE SCALE GENOMIC DNA]</scope>
    <source>
        <strain evidence="1 2">CBS 449.75</strain>
    </source>
</reference>
<dbReference type="EMBL" id="JBFXLQ010000084">
    <property type="protein sequence ID" value="KAL2860790.1"/>
    <property type="molecule type" value="Genomic_DNA"/>
</dbReference>